<keyword evidence="7 9" id="KW-0326">Glycosidase</keyword>
<accession>A0A433NHL8</accession>
<evidence type="ECO:0000256" key="5">
    <source>
        <dbReference type="ARBA" id="ARBA00022801"/>
    </source>
</evidence>
<dbReference type="InterPro" id="IPR017853">
    <property type="entry name" value="GH"/>
</dbReference>
<feature type="domain" description="GH10" evidence="10">
    <location>
        <begin position="60"/>
        <end position="390"/>
    </location>
</feature>
<evidence type="ECO:0000256" key="6">
    <source>
        <dbReference type="ARBA" id="ARBA00023277"/>
    </source>
</evidence>
<dbReference type="GO" id="GO:0031176">
    <property type="term" value="F:endo-1,4-beta-xylanase activity"/>
    <property type="evidence" value="ECO:0007669"/>
    <property type="project" value="UniProtKB-EC"/>
</dbReference>
<evidence type="ECO:0000256" key="8">
    <source>
        <dbReference type="ARBA" id="ARBA00023326"/>
    </source>
</evidence>
<evidence type="ECO:0000313" key="12">
    <source>
        <dbReference type="Proteomes" id="UP000268857"/>
    </source>
</evidence>
<dbReference type="OrthoDB" id="9809277at2"/>
<dbReference type="Pfam" id="PF00331">
    <property type="entry name" value="Glyco_hydro_10"/>
    <property type="match status" value="1"/>
</dbReference>
<keyword evidence="3 11" id="KW-0858">Xylan degradation</keyword>
<evidence type="ECO:0000256" key="9">
    <source>
        <dbReference type="RuleBase" id="RU361174"/>
    </source>
</evidence>
<evidence type="ECO:0000259" key="10">
    <source>
        <dbReference type="PROSITE" id="PS51760"/>
    </source>
</evidence>
<dbReference type="STRING" id="211165.GCA_000317285_04243"/>
<organism evidence="11 12">
    <name type="scientific">Chlorogloeopsis fritschii PCC 6912</name>
    <dbReference type="NCBI Taxonomy" id="211165"/>
    <lineage>
        <taxon>Bacteria</taxon>
        <taxon>Bacillati</taxon>
        <taxon>Cyanobacteriota</taxon>
        <taxon>Cyanophyceae</taxon>
        <taxon>Nostocales</taxon>
        <taxon>Chlorogloeopsidaceae</taxon>
        <taxon>Chlorogloeopsis</taxon>
    </lineage>
</organism>
<dbReference type="PRINTS" id="PR00134">
    <property type="entry name" value="GLHYDRLASE10"/>
</dbReference>
<keyword evidence="4" id="KW-0732">Signal</keyword>
<protein>
    <recommendedName>
        <fullName evidence="9">Beta-xylanase</fullName>
        <ecNumber evidence="9">3.2.1.8</ecNumber>
    </recommendedName>
</protein>
<dbReference type="SMART" id="SM00633">
    <property type="entry name" value="Glyco_10"/>
    <property type="match status" value="1"/>
</dbReference>
<dbReference type="AlphaFoldDB" id="A0A433NHL8"/>
<comment type="similarity">
    <text evidence="2 9">Belongs to the glycosyl hydrolase 10 (cellulase F) family.</text>
</comment>
<dbReference type="Proteomes" id="UP000268857">
    <property type="component" value="Unassembled WGS sequence"/>
</dbReference>
<dbReference type="PANTHER" id="PTHR31490">
    <property type="entry name" value="GLYCOSYL HYDROLASE"/>
    <property type="match status" value="1"/>
</dbReference>
<dbReference type="SUPFAM" id="SSF51445">
    <property type="entry name" value="(Trans)glycosidases"/>
    <property type="match status" value="1"/>
</dbReference>
<dbReference type="EMBL" id="RSCJ01000009">
    <property type="protein sequence ID" value="RUR81858.1"/>
    <property type="molecule type" value="Genomic_DNA"/>
</dbReference>
<dbReference type="GO" id="GO:0045493">
    <property type="term" value="P:xylan catabolic process"/>
    <property type="evidence" value="ECO:0007669"/>
    <property type="project" value="UniProtKB-KW"/>
</dbReference>
<dbReference type="Gene3D" id="3.20.20.80">
    <property type="entry name" value="Glycosidases"/>
    <property type="match status" value="1"/>
</dbReference>
<gene>
    <name evidence="11" type="ORF">PCC6912_27270</name>
</gene>
<comment type="caution">
    <text evidence="11">The sequence shown here is derived from an EMBL/GenBank/DDBJ whole genome shotgun (WGS) entry which is preliminary data.</text>
</comment>
<evidence type="ECO:0000256" key="1">
    <source>
        <dbReference type="ARBA" id="ARBA00000681"/>
    </source>
</evidence>
<dbReference type="RefSeq" id="WP_016875197.1">
    <property type="nucleotide sequence ID" value="NZ_AJLN01000104.1"/>
</dbReference>
<dbReference type="PROSITE" id="PS51760">
    <property type="entry name" value="GH10_2"/>
    <property type="match status" value="1"/>
</dbReference>
<keyword evidence="5 9" id="KW-0378">Hydrolase</keyword>
<name>A0A433NHL8_CHLFR</name>
<sequence length="399" mass="45260">MDITRQGFAVTKKQVLIGRRHFLLGMGSFVGTDALAIASRYGHGKNPIQVTAQKSRDFSVAENTPLRNRAAAKGLIYGAATQTSILRSDTKFATRFAQECAMLVPENELKWKMLRPSLNSFDFTRSDWLANFASKNNMFFRGHTLVWHKSLPEWFKARVNSQNAEQIMLKHITTVVKHYAGKIHSWDVVNEAVFPEHGRADYLRNTPWLKFLGPNYIDFAFRVAAQADPKALLVYNDYGLEHSTPNDEAKRTAVLKLLERLKSKGTPVQALGIQAHLEGEAPFNTKKLRAFLKDVADMGLKIMITELDVADNMLPKNVLVRDRLIAGIYEDFLSVVLDEKAVIAVLTWGLSDRYTWLRDRKSRKDSASVRPLPLNAHMERKLAWYAIARAFDKAPKRGF</sequence>
<dbReference type="InterPro" id="IPR044846">
    <property type="entry name" value="GH10"/>
</dbReference>
<keyword evidence="6 9" id="KW-0119">Carbohydrate metabolism</keyword>
<dbReference type="PANTHER" id="PTHR31490:SF88">
    <property type="entry name" value="BETA-XYLANASE"/>
    <property type="match status" value="1"/>
</dbReference>
<evidence type="ECO:0000256" key="7">
    <source>
        <dbReference type="ARBA" id="ARBA00023295"/>
    </source>
</evidence>
<reference evidence="11 12" key="1">
    <citation type="journal article" date="2019" name="Genome Biol. Evol.">
        <title>Day and night: Metabolic profiles and evolutionary relationships of six axenic non-marine cyanobacteria.</title>
        <authorList>
            <person name="Will S.E."/>
            <person name="Henke P."/>
            <person name="Boedeker C."/>
            <person name="Huang S."/>
            <person name="Brinkmann H."/>
            <person name="Rohde M."/>
            <person name="Jarek M."/>
            <person name="Friedl T."/>
            <person name="Seufert S."/>
            <person name="Schumacher M."/>
            <person name="Overmann J."/>
            <person name="Neumann-Schaal M."/>
            <person name="Petersen J."/>
        </authorList>
    </citation>
    <scope>NUCLEOTIDE SEQUENCE [LARGE SCALE GENOMIC DNA]</scope>
    <source>
        <strain evidence="11 12">PCC 6912</strain>
    </source>
</reference>
<comment type="catalytic activity">
    <reaction evidence="1 9">
        <text>Endohydrolysis of (1-&gt;4)-beta-D-xylosidic linkages in xylans.</text>
        <dbReference type="EC" id="3.2.1.8"/>
    </reaction>
</comment>
<dbReference type="InterPro" id="IPR001000">
    <property type="entry name" value="GH10_dom"/>
</dbReference>
<evidence type="ECO:0000256" key="2">
    <source>
        <dbReference type="ARBA" id="ARBA00007495"/>
    </source>
</evidence>
<evidence type="ECO:0000313" key="11">
    <source>
        <dbReference type="EMBL" id="RUR81858.1"/>
    </source>
</evidence>
<keyword evidence="12" id="KW-1185">Reference proteome</keyword>
<dbReference type="EC" id="3.2.1.8" evidence="9"/>
<keyword evidence="8 9" id="KW-0624">Polysaccharide degradation</keyword>
<evidence type="ECO:0000256" key="3">
    <source>
        <dbReference type="ARBA" id="ARBA00022651"/>
    </source>
</evidence>
<proteinExistence type="inferred from homology"/>
<evidence type="ECO:0000256" key="4">
    <source>
        <dbReference type="ARBA" id="ARBA00022729"/>
    </source>
</evidence>